<proteinExistence type="inferred from homology"/>
<evidence type="ECO:0000256" key="7">
    <source>
        <dbReference type="HAMAP-Rule" id="MF_01331"/>
    </source>
</evidence>
<dbReference type="CDD" id="cd00336">
    <property type="entry name" value="Ribosomal_L22"/>
    <property type="match status" value="1"/>
</dbReference>
<comment type="similarity">
    <text evidence="1 7 8">Belongs to the universal ribosomal protein uL22 family.</text>
</comment>
<reference evidence="11" key="1">
    <citation type="journal article" date="2020" name="mSystems">
        <title>Genome- and Community-Level Interaction Insights into Carbon Utilization and Element Cycling Functions of Hydrothermarchaeota in Hydrothermal Sediment.</title>
        <authorList>
            <person name="Zhou Z."/>
            <person name="Liu Y."/>
            <person name="Xu W."/>
            <person name="Pan J."/>
            <person name="Luo Z.H."/>
            <person name="Li M."/>
        </authorList>
    </citation>
    <scope>NUCLEOTIDE SEQUENCE [LARGE SCALE GENOMIC DNA]</scope>
    <source>
        <strain evidence="11">HyVt-28</strain>
    </source>
</reference>
<organism evidence="11">
    <name type="scientific">candidate division WOR-3 bacterium</name>
    <dbReference type="NCBI Taxonomy" id="2052148"/>
    <lineage>
        <taxon>Bacteria</taxon>
        <taxon>Bacteria division WOR-3</taxon>
    </lineage>
</organism>
<sequence>MVGRCVLKYRRISPKKVAPMLDEIRGKNVREAERILTLTNKKAARITLKALKAAIASYKDKGGEEPVENLYVSLAKVDRGVILKRVRPMFRGMATLIRKRTSHITIEVSPGR</sequence>
<comment type="function">
    <text evidence="7">The globular domain of the protein is located near the polypeptide exit tunnel on the outside of the subunit, while an extended beta-hairpin is found that lines the wall of the exit tunnel in the center of the 70S ribosome.</text>
</comment>
<dbReference type="InterPro" id="IPR001063">
    <property type="entry name" value="Ribosomal_uL22"/>
</dbReference>
<keyword evidence="5 7" id="KW-0687">Ribonucleoprotein</keyword>
<evidence type="ECO:0000256" key="4">
    <source>
        <dbReference type="ARBA" id="ARBA00022980"/>
    </source>
</evidence>
<comment type="subunit">
    <text evidence="7 9">Part of the 50S ribosomal subunit.</text>
</comment>
<dbReference type="AlphaFoldDB" id="A0A7V0LUC0"/>
<keyword evidence="3 7" id="KW-0694">RNA-binding</keyword>
<evidence type="ECO:0000313" key="11">
    <source>
        <dbReference type="EMBL" id="HDL60154.1"/>
    </source>
</evidence>
<dbReference type="InterPro" id="IPR005727">
    <property type="entry name" value="Ribosomal_uL22_bac/chlpt-type"/>
</dbReference>
<evidence type="ECO:0000256" key="8">
    <source>
        <dbReference type="RuleBase" id="RU004005"/>
    </source>
</evidence>
<dbReference type="EMBL" id="DRDR01000076">
    <property type="protein sequence ID" value="HDL60154.1"/>
    <property type="molecule type" value="Genomic_DNA"/>
</dbReference>
<dbReference type="GO" id="GO:0006412">
    <property type="term" value="P:translation"/>
    <property type="evidence" value="ECO:0007669"/>
    <property type="project" value="UniProtKB-UniRule"/>
</dbReference>
<evidence type="ECO:0000256" key="5">
    <source>
        <dbReference type="ARBA" id="ARBA00023274"/>
    </source>
</evidence>
<keyword evidence="2 7" id="KW-0699">rRNA-binding</keyword>
<accession>A0A7V0LUC0</accession>
<dbReference type="PANTHER" id="PTHR13501:SF8">
    <property type="entry name" value="LARGE RIBOSOMAL SUBUNIT PROTEIN UL22M"/>
    <property type="match status" value="1"/>
</dbReference>
<evidence type="ECO:0000256" key="10">
    <source>
        <dbReference type="RuleBase" id="RU004008"/>
    </source>
</evidence>
<evidence type="ECO:0000256" key="6">
    <source>
        <dbReference type="ARBA" id="ARBA00035207"/>
    </source>
</evidence>
<dbReference type="Proteomes" id="UP000886381">
    <property type="component" value="Unassembled WGS sequence"/>
</dbReference>
<dbReference type="GO" id="GO:0003735">
    <property type="term" value="F:structural constituent of ribosome"/>
    <property type="evidence" value="ECO:0007669"/>
    <property type="project" value="InterPro"/>
</dbReference>
<dbReference type="NCBIfam" id="TIGR01044">
    <property type="entry name" value="rplV_bact"/>
    <property type="match status" value="1"/>
</dbReference>
<evidence type="ECO:0000256" key="9">
    <source>
        <dbReference type="RuleBase" id="RU004006"/>
    </source>
</evidence>
<comment type="function">
    <text evidence="7 10">This protein binds specifically to 23S rRNA; its binding is stimulated by other ribosomal proteins, e.g., L4, L17, and L20. It is important during the early stages of 50S assembly. It makes multiple contacts with different domains of the 23S rRNA in the assembled 50S subunit and ribosome.</text>
</comment>
<keyword evidence="4 7" id="KW-0689">Ribosomal protein</keyword>
<comment type="caution">
    <text evidence="11">The sequence shown here is derived from an EMBL/GenBank/DDBJ whole genome shotgun (WGS) entry which is preliminary data.</text>
</comment>
<dbReference type="Pfam" id="PF00237">
    <property type="entry name" value="Ribosomal_L22"/>
    <property type="match status" value="1"/>
</dbReference>
<evidence type="ECO:0000256" key="2">
    <source>
        <dbReference type="ARBA" id="ARBA00022730"/>
    </source>
</evidence>
<dbReference type="PANTHER" id="PTHR13501">
    <property type="entry name" value="CHLOROPLAST 50S RIBOSOMAL PROTEIN L22-RELATED"/>
    <property type="match status" value="1"/>
</dbReference>
<evidence type="ECO:0000256" key="1">
    <source>
        <dbReference type="ARBA" id="ARBA00009451"/>
    </source>
</evidence>
<dbReference type="InterPro" id="IPR047867">
    <property type="entry name" value="Ribosomal_uL22_bac/org-type"/>
</dbReference>
<protein>
    <recommendedName>
        <fullName evidence="6 7">Large ribosomal subunit protein uL22</fullName>
    </recommendedName>
</protein>
<dbReference type="InterPro" id="IPR036394">
    <property type="entry name" value="Ribosomal_uL22_sf"/>
</dbReference>
<dbReference type="GO" id="GO:0019843">
    <property type="term" value="F:rRNA binding"/>
    <property type="evidence" value="ECO:0007669"/>
    <property type="project" value="UniProtKB-UniRule"/>
</dbReference>
<dbReference type="Gene3D" id="3.90.470.10">
    <property type="entry name" value="Ribosomal protein L22/L17"/>
    <property type="match status" value="1"/>
</dbReference>
<gene>
    <name evidence="7" type="primary">rplV</name>
    <name evidence="11" type="ORF">ENH14_01730</name>
</gene>
<evidence type="ECO:0000256" key="3">
    <source>
        <dbReference type="ARBA" id="ARBA00022884"/>
    </source>
</evidence>
<dbReference type="SUPFAM" id="SSF54843">
    <property type="entry name" value="Ribosomal protein L22"/>
    <property type="match status" value="1"/>
</dbReference>
<dbReference type="HAMAP" id="MF_01331_B">
    <property type="entry name" value="Ribosomal_uL22_B"/>
    <property type="match status" value="1"/>
</dbReference>
<name>A0A7V0LUC0_UNCW3</name>
<dbReference type="GO" id="GO:0022625">
    <property type="term" value="C:cytosolic large ribosomal subunit"/>
    <property type="evidence" value="ECO:0007669"/>
    <property type="project" value="TreeGrafter"/>
</dbReference>